<gene>
    <name evidence="2" type="ordered locus">Halru_0934</name>
</gene>
<organism evidence="2 3">
    <name type="scientific">Halovivax ruber (strain DSM 18193 / JCM 13892 / XH-70)</name>
    <dbReference type="NCBI Taxonomy" id="797302"/>
    <lineage>
        <taxon>Archaea</taxon>
        <taxon>Methanobacteriati</taxon>
        <taxon>Methanobacteriota</taxon>
        <taxon>Stenosarchaea group</taxon>
        <taxon>Halobacteria</taxon>
        <taxon>Halobacteriales</taxon>
        <taxon>Natrialbaceae</taxon>
        <taxon>Halovivax</taxon>
    </lineage>
</organism>
<dbReference type="Proteomes" id="UP000010846">
    <property type="component" value="Chromosome"/>
</dbReference>
<dbReference type="eggNOG" id="arCOG02256">
    <property type="taxonomic scope" value="Archaea"/>
</dbReference>
<dbReference type="STRING" id="797302.Halru_0934"/>
<dbReference type="HOGENOM" id="CLU_048756_0_2_2"/>
<dbReference type="AlphaFoldDB" id="L0IA03"/>
<dbReference type="InterPro" id="IPR003719">
    <property type="entry name" value="Phenazine_PhzF-like"/>
</dbReference>
<dbReference type="Gene3D" id="3.10.310.10">
    <property type="entry name" value="Diaminopimelate Epimerase, Chain A, domain 1"/>
    <property type="match status" value="2"/>
</dbReference>
<dbReference type="OrthoDB" id="105902at2157"/>
<dbReference type="Pfam" id="PF02567">
    <property type="entry name" value="PhzC-PhzF"/>
    <property type="match status" value="1"/>
</dbReference>
<dbReference type="GO" id="GO:0005737">
    <property type="term" value="C:cytoplasm"/>
    <property type="evidence" value="ECO:0007669"/>
    <property type="project" value="TreeGrafter"/>
</dbReference>
<reference evidence="2" key="1">
    <citation type="submission" date="2011-09" db="EMBL/GenBank/DDBJ databases">
        <title>Complete sequence of Halovivax ruber XH-70.</title>
        <authorList>
            <consortium name="US DOE Joint Genome Institute"/>
            <person name="Lucas S."/>
            <person name="Han J."/>
            <person name="Lapidus A."/>
            <person name="Cheng J.-F."/>
            <person name="Goodwin L."/>
            <person name="Pitluck S."/>
            <person name="Peters L."/>
            <person name="Mikhailova N."/>
            <person name="Davenport K."/>
            <person name="Detter J.C."/>
            <person name="Han C."/>
            <person name="Tapia R."/>
            <person name="Land M."/>
            <person name="Hauser L."/>
            <person name="Kyrpides N."/>
            <person name="Ivanova N."/>
            <person name="Pagani I."/>
            <person name="Sproer C."/>
            <person name="Anderson I."/>
            <person name="Woyke T."/>
        </authorList>
    </citation>
    <scope>NUCLEOTIDE SEQUENCE</scope>
    <source>
        <strain evidence="2">XH-70</strain>
    </source>
</reference>
<dbReference type="NCBIfam" id="TIGR00654">
    <property type="entry name" value="PhzF_family"/>
    <property type="match status" value="1"/>
</dbReference>
<evidence type="ECO:0000313" key="2">
    <source>
        <dbReference type="EMBL" id="AGB15554.1"/>
    </source>
</evidence>
<keyword evidence="1" id="KW-0413">Isomerase</keyword>
<evidence type="ECO:0000256" key="1">
    <source>
        <dbReference type="ARBA" id="ARBA00023235"/>
    </source>
</evidence>
<dbReference type="GO" id="GO:0016853">
    <property type="term" value="F:isomerase activity"/>
    <property type="evidence" value="ECO:0007669"/>
    <property type="project" value="UniProtKB-KW"/>
</dbReference>
<accession>L0IA03</accession>
<dbReference type="GeneID" id="14375188"/>
<proteinExistence type="predicted"/>
<sequence>MNNGTLTASVRLVDAFTDEPLAGNPAGVVFEADELVDEQRQAIANELSVSETAFASESDDADYRLQYFTPTQEVDLCGHATIGTLVAAHETGRLEPGTATIETNVGVLDVDIEPDGTAWMTQDAPTIREVDLGYDRVAEALGVEVAALEGVGADLPLAVSSTGLPFLMVPITYLQDVGGADPDMAEIETLADEFDATGIYLFTFDALEADSTVHGRMFAPGAGVPEDPVTGTASGAVGAYLRRFGAFSGDTGGTVTAGTGGDTSVAVSIDESAPTELVMEQGHYVDRPGRVRVRVDGDVRVGGHGIVSMTGELAVPSVAEDDIIEP</sequence>
<keyword evidence="3" id="KW-1185">Reference proteome</keyword>
<dbReference type="SUPFAM" id="SSF54506">
    <property type="entry name" value="Diaminopimelate epimerase-like"/>
    <property type="match status" value="1"/>
</dbReference>
<dbReference type="RefSeq" id="WP_015300220.1">
    <property type="nucleotide sequence ID" value="NC_019964.1"/>
</dbReference>
<dbReference type="PANTHER" id="PTHR13774:SF39">
    <property type="entry name" value="BIOSYNTHESIS PROTEIN, PUTATIVE-RELATED"/>
    <property type="match status" value="1"/>
</dbReference>
<dbReference type="KEGG" id="hru:Halru_0934"/>
<evidence type="ECO:0000313" key="3">
    <source>
        <dbReference type="Proteomes" id="UP000010846"/>
    </source>
</evidence>
<name>L0IA03_HALRX</name>
<dbReference type="EMBL" id="CP003050">
    <property type="protein sequence ID" value="AGB15554.1"/>
    <property type="molecule type" value="Genomic_DNA"/>
</dbReference>
<dbReference type="PANTHER" id="PTHR13774">
    <property type="entry name" value="PHENAZINE BIOSYNTHESIS PROTEIN"/>
    <property type="match status" value="1"/>
</dbReference>
<dbReference type="PIRSF" id="PIRSF016184">
    <property type="entry name" value="PhzC_PhzF"/>
    <property type="match status" value="1"/>
</dbReference>
<protein>
    <submittedName>
        <fullName evidence="2">Phenazine biosynthesis protein PhzF family</fullName>
    </submittedName>
</protein>